<gene>
    <name evidence="2" type="ORF">SAMN05443431_103195</name>
</gene>
<dbReference type="AlphaFoldDB" id="A0A1I3MKS6"/>
<keyword evidence="1" id="KW-1133">Transmembrane helix</keyword>
<dbReference type="STRING" id="1144750.SAMN05443431_103195"/>
<evidence type="ECO:0000313" key="2">
    <source>
        <dbReference type="EMBL" id="SFI97276.1"/>
    </source>
</evidence>
<protein>
    <submittedName>
        <fullName evidence="2">Uncharacterized protein</fullName>
    </submittedName>
</protein>
<keyword evidence="1" id="KW-0472">Membrane</keyword>
<sequence>MVITITLIISFVVVFVLAWLFIKTIGDNKWVSLLITLIATPLLYFYMFYPLVNIFSSYHHQKYFNAENWAEYPELRFEMMDQLNKDNLLIGKTKAQIITDFGTAEWFGWDDSIKANSKDQWNYNMGFKPGAFNNQQECVEFKFKNDTIVAVKTYKLEKKFE</sequence>
<proteinExistence type="predicted"/>
<keyword evidence="3" id="KW-1185">Reference proteome</keyword>
<dbReference type="RefSeq" id="WP_090838731.1">
    <property type="nucleotide sequence ID" value="NZ_FORM01000003.1"/>
</dbReference>
<accession>A0A1I3MKS6</accession>
<feature type="transmembrane region" description="Helical" evidence="1">
    <location>
        <begin position="31"/>
        <end position="52"/>
    </location>
</feature>
<organism evidence="2 3">
    <name type="scientific">Olleya namhaensis</name>
    <dbReference type="NCBI Taxonomy" id="1144750"/>
    <lineage>
        <taxon>Bacteria</taxon>
        <taxon>Pseudomonadati</taxon>
        <taxon>Bacteroidota</taxon>
        <taxon>Flavobacteriia</taxon>
        <taxon>Flavobacteriales</taxon>
        <taxon>Flavobacteriaceae</taxon>
    </lineage>
</organism>
<dbReference type="Proteomes" id="UP000199559">
    <property type="component" value="Unassembled WGS sequence"/>
</dbReference>
<reference evidence="3" key="1">
    <citation type="submission" date="2016-10" db="EMBL/GenBank/DDBJ databases">
        <authorList>
            <person name="Varghese N."/>
            <person name="Submissions S."/>
        </authorList>
    </citation>
    <scope>NUCLEOTIDE SEQUENCE [LARGE SCALE GENOMIC DNA]</scope>
    <source>
        <strain evidence="3">DSM 28881</strain>
    </source>
</reference>
<name>A0A1I3MKS6_9FLAO</name>
<evidence type="ECO:0000313" key="3">
    <source>
        <dbReference type="Proteomes" id="UP000199559"/>
    </source>
</evidence>
<dbReference type="EMBL" id="FORM01000003">
    <property type="protein sequence ID" value="SFI97276.1"/>
    <property type="molecule type" value="Genomic_DNA"/>
</dbReference>
<feature type="transmembrane region" description="Helical" evidence="1">
    <location>
        <begin position="7"/>
        <end position="25"/>
    </location>
</feature>
<keyword evidence="1" id="KW-0812">Transmembrane</keyword>
<evidence type="ECO:0000256" key="1">
    <source>
        <dbReference type="SAM" id="Phobius"/>
    </source>
</evidence>